<organism evidence="1 2">
    <name type="scientific">Recurvomyces mirabilis</name>
    <dbReference type="NCBI Taxonomy" id="574656"/>
    <lineage>
        <taxon>Eukaryota</taxon>
        <taxon>Fungi</taxon>
        <taxon>Dikarya</taxon>
        <taxon>Ascomycota</taxon>
        <taxon>Pezizomycotina</taxon>
        <taxon>Dothideomycetes</taxon>
        <taxon>Dothideomycetidae</taxon>
        <taxon>Mycosphaerellales</taxon>
        <taxon>Teratosphaeriaceae</taxon>
        <taxon>Recurvomyces</taxon>
    </lineage>
</organism>
<keyword evidence="2" id="KW-1185">Reference proteome</keyword>
<reference evidence="1" key="1">
    <citation type="submission" date="2023-07" db="EMBL/GenBank/DDBJ databases">
        <title>Black Yeasts Isolated from many extreme environments.</title>
        <authorList>
            <person name="Coleine C."/>
            <person name="Stajich J.E."/>
            <person name="Selbmann L."/>
        </authorList>
    </citation>
    <scope>NUCLEOTIDE SEQUENCE</scope>
    <source>
        <strain evidence="1">CCFEE 5485</strain>
    </source>
</reference>
<protein>
    <submittedName>
        <fullName evidence="1">Uncharacterized protein</fullName>
    </submittedName>
</protein>
<dbReference type="InterPro" id="IPR009057">
    <property type="entry name" value="Homeodomain-like_sf"/>
</dbReference>
<dbReference type="EMBL" id="JAUTXT010000005">
    <property type="protein sequence ID" value="KAK3678008.1"/>
    <property type="molecule type" value="Genomic_DNA"/>
</dbReference>
<sequence>MQHVQSDIANMPALTHEDEAFIEHLMRNGHKPLRIIEAFELLGRGSRTAIYVRTKRFETNGTVFPISKGGRPRLISPEIREFIVEVLKKKGGKCRIDTLQSMIVKQYDQWFHTATIARAVSEARVAHNMEEPIPGYIEFDASMRQRGTAPE</sequence>
<dbReference type="AlphaFoldDB" id="A0AAE0WTZ5"/>
<comment type="caution">
    <text evidence="1">The sequence shown here is derived from an EMBL/GenBank/DDBJ whole genome shotgun (WGS) entry which is preliminary data.</text>
</comment>
<gene>
    <name evidence="1" type="ORF">LTR78_002103</name>
</gene>
<name>A0AAE0WTZ5_9PEZI</name>
<evidence type="ECO:0000313" key="2">
    <source>
        <dbReference type="Proteomes" id="UP001274830"/>
    </source>
</evidence>
<evidence type="ECO:0000313" key="1">
    <source>
        <dbReference type="EMBL" id="KAK3678008.1"/>
    </source>
</evidence>
<proteinExistence type="predicted"/>
<dbReference type="Proteomes" id="UP001274830">
    <property type="component" value="Unassembled WGS sequence"/>
</dbReference>
<dbReference type="SUPFAM" id="SSF46689">
    <property type="entry name" value="Homeodomain-like"/>
    <property type="match status" value="1"/>
</dbReference>
<accession>A0AAE0WTZ5</accession>